<dbReference type="EMBL" id="JAHHGM010000007">
    <property type="protein sequence ID" value="MBT2989150.1"/>
    <property type="molecule type" value="Genomic_DNA"/>
</dbReference>
<evidence type="ECO:0000313" key="3">
    <source>
        <dbReference type="Proteomes" id="UP000770889"/>
    </source>
</evidence>
<gene>
    <name evidence="2" type="ORF">KME65_09320</name>
</gene>
<dbReference type="AlphaFoldDB" id="A0A944QUQ7"/>
<evidence type="ECO:0000256" key="1">
    <source>
        <dbReference type="HAMAP-Rule" id="MF_00697"/>
    </source>
</evidence>
<name>A0A944QUQ7_9GAMM</name>
<proteinExistence type="inferred from homology"/>
<dbReference type="Proteomes" id="UP000770889">
    <property type="component" value="Unassembled WGS sequence"/>
</dbReference>
<dbReference type="PANTHER" id="PTHR42194">
    <property type="entry name" value="UPF0276 PROTEIN HI_1600"/>
    <property type="match status" value="1"/>
</dbReference>
<dbReference type="SUPFAM" id="SSF51658">
    <property type="entry name" value="Xylose isomerase-like"/>
    <property type="match status" value="1"/>
</dbReference>
<reference evidence="2 3" key="1">
    <citation type="submission" date="2021-05" db="EMBL/GenBank/DDBJ databases">
        <title>Genetic and Functional Diversity in Clade A Lucinid endosymbionts from the Bahamas.</title>
        <authorList>
            <person name="Giani N.M."/>
            <person name="Engel A.S."/>
            <person name="Campbell B.J."/>
        </authorList>
    </citation>
    <scope>NUCLEOTIDE SEQUENCE [LARGE SCALE GENOMIC DNA]</scope>
    <source>
        <strain evidence="2">LUC16012Gg_MoonRockCtena</strain>
    </source>
</reference>
<evidence type="ECO:0000313" key="2">
    <source>
        <dbReference type="EMBL" id="MBT2989150.1"/>
    </source>
</evidence>
<sequence>MRGSVVTEANGKQRPFLGYGLGLRRQHYNDVLDSRPDVDWFEIISENYMVDGGKPLHYLDRIRERYPMVMHGVSMSIGSTDPLDYSYLGRLKALIKRVEPAWFSDHLCWTGMDQLNLHDLLPLPYTEEAIEHVVDRVSRVQDYLGRQMLLENVSSYVTYSESQLAEWDFLREVVERADCLLLLDINNIYVSAFNHNFNPHTYLDAVPGERVYQIHLAGHTQEENLIIDTHDHPIADPVYELYAEAIKRFGRVSTMIERDDRIPPLAELMQELDRVRRIGESGVLNQVA</sequence>
<comment type="similarity">
    <text evidence="1">Belongs to the UPF0276 family.</text>
</comment>
<accession>A0A944QUQ7</accession>
<dbReference type="PANTHER" id="PTHR42194:SF1">
    <property type="entry name" value="UPF0276 PROTEIN HI_1600"/>
    <property type="match status" value="1"/>
</dbReference>
<dbReference type="HAMAP" id="MF_00697">
    <property type="entry name" value="UPF0276"/>
    <property type="match status" value="1"/>
</dbReference>
<comment type="caution">
    <text evidence="2">The sequence shown here is derived from an EMBL/GenBank/DDBJ whole genome shotgun (WGS) entry which is preliminary data.</text>
</comment>
<dbReference type="Pfam" id="PF05114">
    <property type="entry name" value="MbnB_TglH_ChrH"/>
    <property type="match status" value="1"/>
</dbReference>
<protein>
    <recommendedName>
        <fullName evidence="1">UPF0276 protein KME65_09320</fullName>
    </recommendedName>
</protein>
<dbReference type="InterPro" id="IPR007801">
    <property type="entry name" value="MbnB/TglH/ChrH"/>
</dbReference>
<dbReference type="InterPro" id="IPR036237">
    <property type="entry name" value="Xyl_isomerase-like_sf"/>
</dbReference>
<organism evidence="2 3">
    <name type="scientific">Candidatus Thiodiazotropha taylori</name>
    <dbReference type="NCBI Taxonomy" id="2792791"/>
    <lineage>
        <taxon>Bacteria</taxon>
        <taxon>Pseudomonadati</taxon>
        <taxon>Pseudomonadota</taxon>
        <taxon>Gammaproteobacteria</taxon>
        <taxon>Chromatiales</taxon>
        <taxon>Sedimenticolaceae</taxon>
        <taxon>Candidatus Thiodiazotropha</taxon>
    </lineage>
</organism>
<dbReference type="NCBIfam" id="NF003818">
    <property type="entry name" value="PRK05409.1"/>
    <property type="match status" value="1"/>
</dbReference>
<dbReference type="Gene3D" id="3.20.20.150">
    <property type="entry name" value="Divalent-metal-dependent TIM barrel enzymes"/>
    <property type="match status" value="1"/>
</dbReference>